<protein>
    <submittedName>
        <fullName evidence="1">Uncharacterized protein</fullName>
    </submittedName>
</protein>
<evidence type="ECO:0000313" key="1">
    <source>
        <dbReference type="EMBL" id="MBC8360655.1"/>
    </source>
</evidence>
<organism evidence="1 2">
    <name type="scientific">Candidatus Desulfatibia profunda</name>
    <dbReference type="NCBI Taxonomy" id="2841695"/>
    <lineage>
        <taxon>Bacteria</taxon>
        <taxon>Pseudomonadati</taxon>
        <taxon>Thermodesulfobacteriota</taxon>
        <taxon>Desulfobacteria</taxon>
        <taxon>Desulfobacterales</taxon>
        <taxon>Desulfobacterales incertae sedis</taxon>
        <taxon>Candidatus Desulfatibia</taxon>
    </lineage>
</organism>
<reference evidence="1 2" key="1">
    <citation type="submission" date="2020-08" db="EMBL/GenBank/DDBJ databases">
        <title>Bridging the membrane lipid divide: bacteria of the FCB group superphylum have the potential to synthesize archaeal ether lipids.</title>
        <authorList>
            <person name="Villanueva L."/>
            <person name="Von Meijenfeldt F.A.B."/>
            <person name="Westbye A.B."/>
            <person name="Yadav S."/>
            <person name="Hopmans E.C."/>
            <person name="Dutilh B.E."/>
            <person name="Sinninghe Damste J.S."/>
        </authorList>
    </citation>
    <scope>NUCLEOTIDE SEQUENCE [LARGE SCALE GENOMIC DNA]</scope>
    <source>
        <strain evidence="1">NIOZ-UU30</strain>
    </source>
</reference>
<dbReference type="AlphaFoldDB" id="A0A8J6NR49"/>
<comment type="caution">
    <text evidence="1">The sequence shown here is derived from an EMBL/GenBank/DDBJ whole genome shotgun (WGS) entry which is preliminary data.</text>
</comment>
<gene>
    <name evidence="1" type="ORF">H8E23_04580</name>
</gene>
<dbReference type="EMBL" id="JACNJH010000099">
    <property type="protein sequence ID" value="MBC8360655.1"/>
    <property type="molecule type" value="Genomic_DNA"/>
</dbReference>
<name>A0A8J6NR49_9BACT</name>
<evidence type="ECO:0000313" key="2">
    <source>
        <dbReference type="Proteomes" id="UP000603434"/>
    </source>
</evidence>
<dbReference type="Proteomes" id="UP000603434">
    <property type="component" value="Unassembled WGS sequence"/>
</dbReference>
<proteinExistence type="predicted"/>
<accession>A0A8J6NR49</accession>
<sequence length="66" mass="7784">MKVNKPWEMCQYVFENKIVLRFYETPVPLSAGRDQIGELKKPTSVFQGAVLKAEWVDKTLENKYYQ</sequence>